<dbReference type="Pfam" id="PF25039">
    <property type="entry name" value="BLTP1_M"/>
    <property type="match status" value="2"/>
</dbReference>
<feature type="compositionally biased region" description="Polar residues" evidence="1">
    <location>
        <begin position="3989"/>
        <end position="3999"/>
    </location>
</feature>
<feature type="region of interest" description="Disordered" evidence="1">
    <location>
        <begin position="1487"/>
        <end position="1510"/>
    </location>
</feature>
<reference evidence="4 5" key="1">
    <citation type="journal article" date="2024" name="BMC Genomics">
        <title>Genome assembly of redclaw crayfish (Cherax quadricarinatus) provides insights into its immune adaptation and hypoxia tolerance.</title>
        <authorList>
            <person name="Liu Z."/>
            <person name="Zheng J."/>
            <person name="Li H."/>
            <person name="Fang K."/>
            <person name="Wang S."/>
            <person name="He J."/>
            <person name="Zhou D."/>
            <person name="Weng S."/>
            <person name="Chi M."/>
            <person name="Gu Z."/>
            <person name="He J."/>
            <person name="Li F."/>
            <person name="Wang M."/>
        </authorList>
    </citation>
    <scope>NUCLEOTIDE SEQUENCE [LARGE SCALE GENOMIC DNA]</scope>
    <source>
        <strain evidence="4">ZL_2023a</strain>
    </source>
</reference>
<dbReference type="PANTHER" id="PTHR31640">
    <property type="entry name" value="TRANSMEMBRANE PROTEIN KIAA1109"/>
    <property type="match status" value="1"/>
</dbReference>
<feature type="region of interest" description="Disordered" evidence="1">
    <location>
        <begin position="2473"/>
        <end position="2502"/>
    </location>
</feature>
<feature type="compositionally biased region" description="Polar residues" evidence="1">
    <location>
        <begin position="1274"/>
        <end position="1283"/>
    </location>
</feature>
<feature type="region of interest" description="Disordered" evidence="1">
    <location>
        <begin position="3074"/>
        <end position="3107"/>
    </location>
</feature>
<feature type="region of interest" description="Disordered" evidence="1">
    <location>
        <begin position="4049"/>
        <end position="4099"/>
    </location>
</feature>
<feature type="region of interest" description="Disordered" evidence="1">
    <location>
        <begin position="2572"/>
        <end position="2591"/>
    </location>
</feature>
<feature type="compositionally biased region" description="Polar residues" evidence="1">
    <location>
        <begin position="2774"/>
        <end position="2793"/>
    </location>
</feature>
<comment type="caution">
    <text evidence="4">The sequence shown here is derived from an EMBL/GenBank/DDBJ whole genome shotgun (WGS) entry which is preliminary data.</text>
</comment>
<feature type="region of interest" description="Disordered" evidence="1">
    <location>
        <begin position="3812"/>
        <end position="3846"/>
    </location>
</feature>
<dbReference type="InterPro" id="IPR056741">
    <property type="entry name" value="BLTP1_M"/>
</dbReference>
<evidence type="ECO:0000256" key="1">
    <source>
        <dbReference type="SAM" id="MobiDB-lite"/>
    </source>
</evidence>
<feature type="compositionally biased region" description="Low complexity" evidence="1">
    <location>
        <begin position="2410"/>
        <end position="2435"/>
    </location>
</feature>
<keyword evidence="5" id="KW-1185">Reference proteome</keyword>
<feature type="region of interest" description="Disordered" evidence="1">
    <location>
        <begin position="4383"/>
        <end position="4448"/>
    </location>
</feature>
<feature type="region of interest" description="Disordered" evidence="1">
    <location>
        <begin position="2404"/>
        <end position="2455"/>
    </location>
</feature>
<dbReference type="Proteomes" id="UP001445076">
    <property type="component" value="Unassembled WGS sequence"/>
</dbReference>
<dbReference type="Pfam" id="PF25040">
    <property type="entry name" value="BLTP1_C"/>
    <property type="match status" value="2"/>
</dbReference>
<feature type="region of interest" description="Disordered" evidence="1">
    <location>
        <begin position="3895"/>
        <end position="3946"/>
    </location>
</feature>
<dbReference type="GO" id="GO:0048488">
    <property type="term" value="P:synaptic vesicle endocytosis"/>
    <property type="evidence" value="ECO:0007669"/>
    <property type="project" value="TreeGrafter"/>
</dbReference>
<feature type="compositionally biased region" description="Polar residues" evidence="1">
    <location>
        <begin position="4421"/>
        <end position="4437"/>
    </location>
</feature>
<dbReference type="GO" id="GO:0098793">
    <property type="term" value="C:presynapse"/>
    <property type="evidence" value="ECO:0007669"/>
    <property type="project" value="GOC"/>
</dbReference>
<feature type="region of interest" description="Disordered" evidence="1">
    <location>
        <begin position="2314"/>
        <end position="2362"/>
    </location>
</feature>
<feature type="compositionally biased region" description="Low complexity" evidence="1">
    <location>
        <begin position="3909"/>
        <end position="3929"/>
    </location>
</feature>
<feature type="compositionally biased region" description="Low complexity" evidence="1">
    <location>
        <begin position="4089"/>
        <end position="4099"/>
    </location>
</feature>
<feature type="domain" description="Bridge-like lipid transfer protein family member 1 C-terminal" evidence="3">
    <location>
        <begin position="4507"/>
        <end position="5094"/>
    </location>
</feature>
<dbReference type="PANTHER" id="PTHR31640:SF1">
    <property type="entry name" value="BRIDGE-LIKE LIPID TRANSFER PROTEIN FAMILY MEMBER 1"/>
    <property type="match status" value="1"/>
</dbReference>
<feature type="compositionally biased region" description="Pro residues" evidence="1">
    <location>
        <begin position="3091"/>
        <end position="3106"/>
    </location>
</feature>
<dbReference type="EMBL" id="JARKIK010000084">
    <property type="protein sequence ID" value="KAK8725066.1"/>
    <property type="molecule type" value="Genomic_DNA"/>
</dbReference>
<evidence type="ECO:0000259" key="3">
    <source>
        <dbReference type="SMART" id="SM01220"/>
    </source>
</evidence>
<feature type="region of interest" description="Disordered" evidence="1">
    <location>
        <begin position="2690"/>
        <end position="2720"/>
    </location>
</feature>
<organism evidence="4 5">
    <name type="scientific">Cherax quadricarinatus</name>
    <name type="common">Australian red claw crayfish</name>
    <dbReference type="NCBI Taxonomy" id="27406"/>
    <lineage>
        <taxon>Eukaryota</taxon>
        <taxon>Metazoa</taxon>
        <taxon>Ecdysozoa</taxon>
        <taxon>Arthropoda</taxon>
        <taxon>Crustacea</taxon>
        <taxon>Multicrustacea</taxon>
        <taxon>Malacostraca</taxon>
        <taxon>Eumalacostraca</taxon>
        <taxon>Eucarida</taxon>
        <taxon>Decapoda</taxon>
        <taxon>Pleocyemata</taxon>
        <taxon>Astacidea</taxon>
        <taxon>Parastacoidea</taxon>
        <taxon>Parastacidae</taxon>
        <taxon>Cherax</taxon>
    </lineage>
</organism>
<evidence type="ECO:0000313" key="5">
    <source>
        <dbReference type="Proteomes" id="UP001445076"/>
    </source>
</evidence>
<feature type="compositionally biased region" description="Low complexity" evidence="1">
    <location>
        <begin position="1495"/>
        <end position="1510"/>
    </location>
</feature>
<feature type="compositionally biased region" description="Polar residues" evidence="1">
    <location>
        <begin position="2473"/>
        <end position="2483"/>
    </location>
</feature>
<evidence type="ECO:0000256" key="2">
    <source>
        <dbReference type="SAM" id="Phobius"/>
    </source>
</evidence>
<feature type="compositionally biased region" description="Basic and acidic residues" evidence="1">
    <location>
        <begin position="2694"/>
        <end position="2720"/>
    </location>
</feature>
<feature type="compositionally biased region" description="Polar residues" evidence="1">
    <location>
        <begin position="2316"/>
        <end position="2331"/>
    </location>
</feature>
<feature type="region of interest" description="Disordered" evidence="1">
    <location>
        <begin position="1426"/>
        <end position="1466"/>
    </location>
</feature>
<feature type="region of interest" description="Disordered" evidence="1">
    <location>
        <begin position="1315"/>
        <end position="1349"/>
    </location>
</feature>
<keyword evidence="2" id="KW-0472">Membrane</keyword>
<feature type="region of interest" description="Disordered" evidence="1">
    <location>
        <begin position="4896"/>
        <end position="4918"/>
    </location>
</feature>
<protein>
    <recommendedName>
        <fullName evidence="3">Bridge-like lipid transfer protein family member 1 C-terminal domain-containing protein</fullName>
    </recommendedName>
</protein>
<dbReference type="Pfam" id="PF20413">
    <property type="entry name" value="BLTP1_N"/>
    <property type="match status" value="1"/>
</dbReference>
<sequence>MEGESGTSVEVLEEVFLETAIEGAPYTDNGSIYNLNTVLEDLNNPDLGYLVLSLLVAISWSIYIILFNSRVQGSILTAILRRFVKSGDLTIGSFSLSVLSGKIMFRNVVYVTEDYSLRIVDGILKFRYWLPYVKRELSEDMSHCDHRVWLELNGPELHIYNRSHLYSRLEKSFGLESQLGVMSKTGKNEDEVTTENMHNQNHDMSFWQDWRDLIPVIKIDLNMARFVFGNRLVASTLLLTTDKAECSYTTKPAACSLDHFMQVLTTKAENFRVILAPSPKYTGVLDEPPRYMGEGFVVMSSNLVHFYYYVDEPGPVPEHPQTMRLPNGDEVTASAPVWGLDIKCAKGTNLSYGPWADRQREQLFRFFFPQDYQTAKMPNAPVPGELRQVQQFDLRLSILTEATIDILFSKEKETNAVHMNVQRGSYFEMTLPWTIHEDGYVTKIRGQLFHVDASTSLQYRSLLEAETLDYGVSIRYPRVWNHHQTWNMQLSSSKATYHFLYAHKEFFQDLIEDWSTRVPPDLLHFVPYSWNFVLKLQQFELVTLANGYNWVDCSSQHQANAHVAFCGELFELKFCLPFVDFLPETVLLKFAILAEAVDLSLYLPPSNTSRNIITALDRNAKLVDKENRPKQLFSNDKWRKFCKLSAGWVDCWQVPELRLDIGYTYHPVPPLGPSPQANVSTPEKEELLLSPIRAPHRKKSPMEIIKNITPEQFDPTSMTPDCFSVDLHITQPSEIKLYGSILRQFIHLKENIFGEDQKFTDMNQTHIEEDAPAELSQHEESKSNSLVEEKKPEFDCRKYRQFRVTVNIDIRNVLGHLVKDCTENDPACPTVALDRLVFEMDKRYMETMLQVVVSPLILITSDTSHSRPPAHQHLQTGFLMLSGLQMRGHAMFSSEERNLDEETLEYAWLVELTIGTLSGKLTTPQLQNVITSLEAFIFTVEDLENSLRHPRPHMFCYHGTPQPQCPHTVAEHFCPTTDVIKYKMVRTSVDGLCLNLVESGTILSIEIYPIRVATCNLHGQHTRSGITAHIQNINARNYICAQDGLKEGAGRGEAASMCGTSASGAGCPGLTDVYSDDVWLEAAAITLGPVYVDAATSMDVLHHDMQLIQHKFLKLHDEKTKRLWFLWPQEATKVPSHVFGKCGCVGGCAFFGNNRNGLTFFKPSKQDFYSGVNVAHLRVNESMEGPGYGQSILQDDQLVFKAGAYCDLSHTHYDANTGTSKDQYTLSSGYVKSASPATPADVHASRGSSSLHHTSDTHAAERLNPRHSYHREVSVTSHDSNPHVTEVESKGSGGPGDSSTLRATSKDVVLGVPGAAEGLATPGSLSDLRRSADNVNSSRQSKMPSSLSLQTELPLHAASGHKLSVSGMRESNSRQSLASQHSLLASVQRTVSVGSETQSEAFFSADEDQVSKMTIVGNGEGTLSRVSSQLSLPTVPEDQQQPQSLTDCHSSETSTPPTPHHDSAMLTINSNGHYSVEEGHKCQSISCSRNRHNSSKSMSNKSSSCSSSGQSPCLDHSQASLIHSVGSESWRAWESDRPPRSLKKADRIQASLDCSGDSSSEVGSVSSTSFISAVSSQEDIALVDLHMQLNKPITESPLLMSSYINHMTQLRCLNWDAPMPSFQSSTSQPSECYTPVFEKISEGFTAIRMVEGGRHGPSRSPPPVSGRTPSHPYTWDTPIFTWGDIQEDQSHEDLQDVVGGMCEPNTTRTTVVIKLKKDVDIMLSPMALESAQLFLEALTPVLESLHPLSIINHAHMRSLSAVAGQNTLKKKRYMYWSRLRDKKVAGTPEQSAVLSTTYQESCFQQMQGQVTVPRINVTLLQASVVEEVISFSALDNIRDLTCVSLISVSLDSVTLQFYSGHQSKKSVQMYMRNPHDPVMQKKSKSKARQTVDLLAEPVYIETSERQQEENMVSVDVNKVHVQLRRLKNESALLKDASVTAIPNHRSKVLFSFRRCARGDDSENGGASGTPVMEDDRMGFIMFEAGLENVALRAVKRKGFGQQTEGGGRHDGSAPCGNNGPAASAGSGAAPSSSSAPGTSTTEPQRTGPDSRRELSDRLCSASLSQVSNISSHSGVDHSLSSGNDSLKDLPVVQMKGDKRDITSFVVELRTVWFNFAAPPHTPITKKIDYTRLDWNLLSTASPSINAWMNPSDRLTVAVIQFLHASESRRLGVMASLMAEALDVQSLHVPVKNKYEKLMPLSQTLQEDPSCQLCTVLRRYVLQSSPRTIEGNLLPPHLPKLATLRQGVVVLSRQWKNALYMPLLMEQTFRNKQTRPTYTYRANAAPEGRTTPRFDPSLMAGEVTDEKTTLLEAEGGSLNSQPGHESDGSVTNGGEDVTDGVMSSESTQLPPRRSLPSYPPRSSRASVILPSFNTNFESPARFQFPKFGANIGGHLAFLRGGQPSGGGAAGGVAARDNHSGGSKSSGSDNVSSSSLEGGRGSGLATPGRPPTVTCEKDHENLYNWMVRQQEYARTTDANRPTVTFPQEGLNHKTEGGSERREYQSARDTNTFLEPPQSAHFLEAHVIFEPLLSAIGVITQQVTGGALDQLGSNVSITGSVETLRVDIIESEASKQNRKKRKTGLHPGNTVSTSGDNCEATGKFFLDIGSEVPAFLCEHVGLEIDVSKVADDSREWVSHQPTLFVSRSALKQHTSTMVHFSLNVNYIAQQVNMPLLRLLHQISSMYQNARETQMGLREQRPTRAKDTNLPSHRKEGSYSELHEGEYKGNEYSLSISEEQATVSSLTGIKGPRGSVVSSLSARISPPPITSRVARPQSFAQRLRSSTKMSKGYTNLGTERGTGSPLFSISVSGSGLEGATICSSDKSPLLGPPETATPPANVTATPKCWRNIYYLLDLYTTTPETKTVQQRSSVTGDASEGYKGSRKYDILKESKQSDIEAGPMPTVSSPPVVADKTKELGLISGERTPFVVFGLAKIHRTKLLATLSGLKLEAEMNAVHSSLTFREKVRGARTPVRATQRTTSELSHTGHIGNTMIVLLEGIAPNQQTVVRVTIGKSQGLYSSLSRKTKDKNSALITIGDVHVDIPQHPVILHDMMTRGSKQLSSTLMELRVARPSARLSRGATVDEPDVTASPRPPQEPPGPHEPIPPDALLNPLVIQFSILLQSLSIQAALLPSLQAQYRMEQVSSLGITGAKAKFTVHLPTHHLSFSTRLQDLPIETHLPSSASIQLPQVHVEAELIQDDPGRTDQHAADGMVLREGNYLSAVAEIGALEHSLTTDLLNHLVFVQKVFMKEVNEVVQKMAGGDKPVPLWTEEGPSHVSQPQRLLFTLQLRLKGIIITATTPTQSAVRLETGIVELQLSNRVENISRPSRTSSDPTQPMKIFGKAQVDINVALGQLIRNDMFEEAEPEFQQLAFFRTRICLRNALYNEMLSVGDDGEVVLITLTRPLVCVQPLAVDRAVLVWLNYKNAYEYWSEQRASLNKEVLTATQQVFEKVPQFSSLSSAAHITNNVYLQLTVDDIGICLPLNPCRTVSHQVDSTETRDALVVTLESTIISACNSGSLVCKARFKGFCMRFAPEFETSLDDWKPDFKDTTINLCTVSEGTYEVCSRTVAGHSEKENAKWLLNVQWQMEGVDLHLDVNIGKHLSALARTLTMLTGAPDTAGPQANYDSDDDVDHIDPATSQQESSALRRQFTFNESLPAFIFDPSLDARQRAKLLEIEMNEQAKTVNDLKMLGASASTIEQEMRRLQELEAVVFHDFRRDVIKKLRRQSVKATSMKDRLGLGPKPHLRSKSFRVPSPTIEVKEPAVSCGSRGSIDQASISVDSSPCHTANDATAQKVKFVDGSSQGRHLSFTSGSSDSYPTDDIDNGDVFLSSPGHARTITPTNVSDTETDTITITNFSSDNIRSAVNKSVRGLTGLVNVLDSDKTHSYVDGSYFKDDGTQGGGSGSTPGTATAPLSGHSSTHSSGPITPGGGHGSSSSGTVKPLDPSIDLELDVRVCISSGMCNLYTKCVSREEEKSRMKKERSFSGGISETPSSPGSLRKKNEARTNISTGKLRAPPPPSLSVSADTVFYIPGLDVKVHYESHNIHEETPVGSGGGGFGSSNAGVQQEGSGWSPAGTTGGSGSLGGSSSRKSGIGSGGIKRASLFTWLTLQSIQKETTVSPNILEFLELALEPLPVPEPQNKSPAASQERESVFNVDVDTSVVAGGSGVPYVYASFPVDVVVYFHMQPSTIRFSCQPVSRVECLLQLPSLNLVFSSKRADDGSMPDLASKLPATIGGLSVTGVLEDFSLYVFHPYGGKQRGSSAAPYLATSPLAALTDSERKDSLSVMVEFVKFHISRSRKINFKPELSTKLKTSNIADSAKAIIRFSTIVDIGAAHFKYDMRRLTEILAFPRAWYRRSIVRRLFLGDFTGGAMSSEWDEVSPAASSGESPPSHNISTKRHSSSSVEGIDTSRRENGSIDSSGSRSTPTTSQPLGTAGAGSRARDKLRLNFDSGVNIRKSPKLAGRKTEGISEEEIDGFSLPGGSLDAAETSACGTASETEIAGTTQATNKAGSWETLVLFAVNFTRLSVQMNMGNVMGNVVWTTKDFKANGRLSIGSTGHKNMYIGLGLGGSGLDAKGGIVGGTIELSEINMYLKIHEDPGTEPDHTIGVKLFASQSRLDYMGTSVLMGRVSSFGVTLRDEWKLKQCADSDEDTTRRGATIFILGDLEWDQLQLIISKSTTADLLKMHHKLDEFFSQQFKSSKRVFSSLQPTRHKSSVKQRPKDGNRKLASVLGVASGQDARHHRHWQGVLYRVSGLRLTTLPLPLPDSGTVLGGSLELHGKTISLACFHGVNFRSKSWALFSLQEPYINFTSEVQEVPGDPPRDTHIVQNLTFSLGVMEQTHAQHVSMATVCRITRNMVFPPQFRTIQEWFHYAFCTSELDNVDRFPSLDRSDSLPSSDGKRTSTRLQDHNHSSETIFALPSMQIHLNTKHLQTANTPDFMDDKPKVECSLVTEFQDHIFVAVDAENFFFLHDLIASYVKDTKEKMAGADNENNKESGDKKPKVVRVNEPTQLLQQDYREFTCPTWHLEPTVRLLSWATKNLEPYGVDYILQKLGFSHARTTIPKWLQRGCMDPLDKVLSLLMFRMIAAIYDHDSANR</sequence>
<dbReference type="InterPro" id="IPR033616">
    <property type="entry name" value="BLTP1"/>
</dbReference>
<proteinExistence type="predicted"/>
<feature type="compositionally biased region" description="Low complexity" evidence="1">
    <location>
        <begin position="4385"/>
        <end position="4396"/>
    </location>
</feature>
<dbReference type="SMART" id="SM01220">
    <property type="entry name" value="FSA_C"/>
    <property type="match status" value="1"/>
</dbReference>
<feature type="compositionally biased region" description="Low complexity" evidence="1">
    <location>
        <begin position="2019"/>
        <end position="2041"/>
    </location>
</feature>
<feature type="compositionally biased region" description="Polar residues" evidence="1">
    <location>
        <begin position="1426"/>
        <end position="1455"/>
    </location>
</feature>
<evidence type="ECO:0000313" key="4">
    <source>
        <dbReference type="EMBL" id="KAK8725066.1"/>
    </source>
</evidence>
<name>A0AAW0W6Z8_CHEQU</name>
<feature type="region of interest" description="Disordered" evidence="1">
    <location>
        <begin position="2000"/>
        <end position="2055"/>
    </location>
</feature>
<feature type="region of interest" description="Disordered" evidence="1">
    <location>
        <begin position="1231"/>
        <end position="1303"/>
    </location>
</feature>
<feature type="transmembrane region" description="Helical" evidence="2">
    <location>
        <begin position="87"/>
        <end position="105"/>
    </location>
</feature>
<feature type="compositionally biased region" description="Basic and acidic residues" evidence="1">
    <location>
        <begin position="1253"/>
        <end position="1264"/>
    </location>
</feature>
<feature type="transmembrane region" description="Helical" evidence="2">
    <location>
        <begin position="47"/>
        <end position="66"/>
    </location>
</feature>
<gene>
    <name evidence="4" type="ORF">OTU49_011050</name>
</gene>
<feature type="compositionally biased region" description="Basic and acidic residues" evidence="1">
    <location>
        <begin position="2488"/>
        <end position="2502"/>
    </location>
</feature>
<keyword evidence="2" id="KW-1133">Transmembrane helix</keyword>
<feature type="compositionally biased region" description="Polar residues" evidence="1">
    <location>
        <begin position="1333"/>
        <end position="1349"/>
    </location>
</feature>
<feature type="region of interest" description="Disordered" evidence="1">
    <location>
        <begin position="2763"/>
        <end position="2794"/>
    </location>
</feature>
<feature type="region of interest" description="Disordered" evidence="1">
    <location>
        <begin position="3619"/>
        <end position="3646"/>
    </location>
</feature>
<feature type="region of interest" description="Disordered" evidence="1">
    <location>
        <begin position="4710"/>
        <end position="4729"/>
    </location>
</feature>
<keyword evidence="2" id="KW-0812">Transmembrane</keyword>
<dbReference type="InterPro" id="IPR056742">
    <property type="entry name" value="BLTP1_C"/>
</dbReference>
<feature type="region of interest" description="Disordered" evidence="1">
    <location>
        <begin position="3973"/>
        <end position="4022"/>
    </location>
</feature>
<dbReference type="InterPro" id="IPR047104">
    <property type="entry name" value="BLTP1_N"/>
</dbReference>
<accession>A0AAW0W6Z8</accession>
<feature type="compositionally biased region" description="Low complexity" evidence="1">
    <location>
        <begin position="2349"/>
        <end position="2362"/>
    </location>
</feature>